<dbReference type="Proteomes" id="UP000189674">
    <property type="component" value="Chromosome"/>
</dbReference>
<protein>
    <recommendedName>
        <fullName evidence="3">Lipoprotein</fullName>
    </recommendedName>
</protein>
<name>A0A1U9NQA8_9BACT</name>
<organism evidence="1 2">
    <name type="scientific">Anaerohalosphaera lusitana</name>
    <dbReference type="NCBI Taxonomy" id="1936003"/>
    <lineage>
        <taxon>Bacteria</taxon>
        <taxon>Pseudomonadati</taxon>
        <taxon>Planctomycetota</taxon>
        <taxon>Phycisphaerae</taxon>
        <taxon>Sedimentisphaerales</taxon>
        <taxon>Anaerohalosphaeraceae</taxon>
        <taxon>Anaerohalosphaera</taxon>
    </lineage>
</organism>
<evidence type="ECO:0000313" key="1">
    <source>
        <dbReference type="EMBL" id="AQT69696.1"/>
    </source>
</evidence>
<dbReference type="KEGG" id="alus:STSP2_02891"/>
<dbReference type="PROSITE" id="PS51257">
    <property type="entry name" value="PROKAR_LIPOPROTEIN"/>
    <property type="match status" value="1"/>
</dbReference>
<accession>A0A1U9NQA8</accession>
<reference evidence="2" key="1">
    <citation type="submission" date="2017-02" db="EMBL/GenBank/DDBJ databases">
        <title>Comparative genomics and description of representatives of a novel lineage of planctomycetes thriving in anoxic sediments.</title>
        <authorList>
            <person name="Spring S."/>
            <person name="Bunk B."/>
            <person name="Sproer C."/>
        </authorList>
    </citation>
    <scope>NUCLEOTIDE SEQUENCE [LARGE SCALE GENOMIC DNA]</scope>
    <source>
        <strain evidence="2">ST-NAGAB-D1</strain>
    </source>
</reference>
<dbReference type="EMBL" id="CP019791">
    <property type="protein sequence ID" value="AQT69696.1"/>
    <property type="molecule type" value="Genomic_DNA"/>
</dbReference>
<sequence>MKRSILYVLVIFLVFAASGCGEPEREENVLKPSLACSGMKLKGETVVRYFNADGSEYITEQDHDFCVSNRSMLVTASEPTGDYIWKLKGGTFRTRPEGGQSEELLSRLEAEAINMSMLAGAGFVSLDGVHTGEPVRLSGRWYTPIEIKGLFAGQISKTVYVNRTSRKVDMVRVEDLKSGEVVSTLVFNYGYINKLDQPVPMKIEVYSTDVDSIDPKKVISFEYSKLEVL</sequence>
<dbReference type="RefSeq" id="WP_146663359.1">
    <property type="nucleotide sequence ID" value="NZ_CP019791.1"/>
</dbReference>
<evidence type="ECO:0000313" key="2">
    <source>
        <dbReference type="Proteomes" id="UP000189674"/>
    </source>
</evidence>
<keyword evidence="2" id="KW-1185">Reference proteome</keyword>
<gene>
    <name evidence="1" type="ORF">STSP2_02891</name>
</gene>
<dbReference type="AlphaFoldDB" id="A0A1U9NQA8"/>
<proteinExistence type="predicted"/>
<evidence type="ECO:0008006" key="3">
    <source>
        <dbReference type="Google" id="ProtNLM"/>
    </source>
</evidence>